<dbReference type="AlphaFoldDB" id="A0A6N8SBW9"/>
<dbReference type="GO" id="GO:0016787">
    <property type="term" value="F:hydrolase activity"/>
    <property type="evidence" value="ECO:0007669"/>
    <property type="project" value="InterPro"/>
</dbReference>
<keyword evidence="3" id="KW-1185">Reference proteome</keyword>
<dbReference type="InterPro" id="IPR029052">
    <property type="entry name" value="Metallo-depent_PP-like"/>
</dbReference>
<proteinExistence type="predicted"/>
<dbReference type="InterPro" id="IPR004843">
    <property type="entry name" value="Calcineurin-like_PHP"/>
</dbReference>
<protein>
    <submittedName>
        <fullName evidence="2">Metallophosphoesterase</fullName>
    </submittedName>
</protein>
<evidence type="ECO:0000259" key="1">
    <source>
        <dbReference type="Pfam" id="PF00149"/>
    </source>
</evidence>
<dbReference type="Proteomes" id="UP000435802">
    <property type="component" value="Unassembled WGS sequence"/>
</dbReference>
<dbReference type="Pfam" id="PF00149">
    <property type="entry name" value="Metallophos"/>
    <property type="match status" value="1"/>
</dbReference>
<evidence type="ECO:0000313" key="2">
    <source>
        <dbReference type="EMBL" id="MXN46575.1"/>
    </source>
</evidence>
<gene>
    <name evidence="2" type="ORF">GR138_15375</name>
</gene>
<dbReference type="OrthoDB" id="5695107at2"/>
<accession>A0A6N8SBW9</accession>
<dbReference type="SUPFAM" id="SSF56300">
    <property type="entry name" value="Metallo-dependent phosphatases"/>
    <property type="match status" value="1"/>
</dbReference>
<feature type="domain" description="Calcineurin-like phosphoesterase" evidence="1">
    <location>
        <begin position="4"/>
        <end position="115"/>
    </location>
</feature>
<organism evidence="2 3">
    <name type="scientific">Shinella kummerowiae</name>
    <dbReference type="NCBI Taxonomy" id="417745"/>
    <lineage>
        <taxon>Bacteria</taxon>
        <taxon>Pseudomonadati</taxon>
        <taxon>Pseudomonadota</taxon>
        <taxon>Alphaproteobacteria</taxon>
        <taxon>Hyphomicrobiales</taxon>
        <taxon>Rhizobiaceae</taxon>
        <taxon>Shinella</taxon>
    </lineage>
</organism>
<reference evidence="2 3" key="1">
    <citation type="submission" date="2019-12" db="EMBL/GenBank/DDBJ databases">
        <title>Shinella kummerowiae sp. nov., a symbiotic bacterium isolated from root nodules of the herbal legume Kummerowia stipulacea.</title>
        <authorList>
            <person name="Gao J."/>
        </authorList>
    </citation>
    <scope>NUCLEOTIDE SEQUENCE [LARGE SCALE GENOMIC DNA]</scope>
    <source>
        <strain evidence="2 3">CCBAU 25048</strain>
    </source>
</reference>
<name>A0A6N8SBW9_9HYPH</name>
<dbReference type="RefSeq" id="WP_160860102.1">
    <property type="nucleotide sequence ID" value="NZ_WUMK01000005.1"/>
</dbReference>
<evidence type="ECO:0000313" key="3">
    <source>
        <dbReference type="Proteomes" id="UP000435802"/>
    </source>
</evidence>
<comment type="caution">
    <text evidence="2">The sequence shown here is derived from an EMBL/GenBank/DDBJ whole genome shotgun (WGS) entry which is preliminary data.</text>
</comment>
<dbReference type="EMBL" id="WUMK01000005">
    <property type="protein sequence ID" value="MXN46575.1"/>
    <property type="molecule type" value="Genomic_DNA"/>
</dbReference>
<dbReference type="Gene3D" id="3.60.21.10">
    <property type="match status" value="2"/>
</dbReference>
<sequence>MPAVAVIADAHFHDIEGDYDFAGISVNGRKLTVRTWADTAGSTRVFNESFAALKAALDRVVAKRVRHVVLLGDYTDDGQRETTASLVRLLAHYRALHGLSFYATPGNHDVFGPLGKHRDTRYVDSSGGTTLVTSDAGKAVADPGRPVVTPKMYCDGVPAGLEAMRDFGYYRQPGYLHWETPFGESDDPDRRQHDLVSADGQTVRRLMDASYLVEPEDGLWLLMIDANVFEPRNGRRDIARKKAFLDSSDAGWNALLRVKPYLLDWIADVAQRAKKQGKQLLAFSHYPAIDPFEDDTGSEMTLFGETNVAKRTPHRQVAETLATAGIALHFSGHLHVEASSRLDVAGRRFTNIAVPSLVAFPAGFVVVETADATPTVESVSLSGETLDTDLVSLYCAEHHHSDAEVDSALEANTYGDFLYRHMHSLTVRRYLPKEWPPEMAARVKGMSLWDFCLLMADGAAGTVDEQASAFGVNPALLRDSAMLDLVADWYSLRQSPAQAPGYISARKLACYRFLAQVYGDLHASAPHEPKGFFAIFLGVLGRSLERAARDGFSHKS</sequence>